<feature type="transmembrane region" description="Helical" evidence="1">
    <location>
        <begin position="84"/>
        <end position="106"/>
    </location>
</feature>
<keyword evidence="1" id="KW-1133">Transmembrane helix</keyword>
<feature type="transmembrane region" description="Helical" evidence="1">
    <location>
        <begin position="7"/>
        <end position="28"/>
    </location>
</feature>
<dbReference type="KEGG" id="mri:Mal4_10140"/>
<keyword evidence="3" id="KW-1185">Reference proteome</keyword>
<dbReference type="AlphaFoldDB" id="A0A517Z2P0"/>
<protein>
    <submittedName>
        <fullName evidence="2">Uncharacterized protein</fullName>
    </submittedName>
</protein>
<proteinExistence type="predicted"/>
<keyword evidence="1" id="KW-0812">Transmembrane</keyword>
<dbReference type="RefSeq" id="WP_145367354.1">
    <property type="nucleotide sequence ID" value="NZ_CP036275.1"/>
</dbReference>
<reference evidence="2 3" key="1">
    <citation type="submission" date="2019-02" db="EMBL/GenBank/DDBJ databases">
        <title>Deep-cultivation of Planctomycetes and their phenomic and genomic characterization uncovers novel biology.</title>
        <authorList>
            <person name="Wiegand S."/>
            <person name="Jogler M."/>
            <person name="Boedeker C."/>
            <person name="Pinto D."/>
            <person name="Vollmers J."/>
            <person name="Rivas-Marin E."/>
            <person name="Kohn T."/>
            <person name="Peeters S.H."/>
            <person name="Heuer A."/>
            <person name="Rast P."/>
            <person name="Oberbeckmann S."/>
            <person name="Bunk B."/>
            <person name="Jeske O."/>
            <person name="Meyerdierks A."/>
            <person name="Storesund J.E."/>
            <person name="Kallscheuer N."/>
            <person name="Luecker S."/>
            <person name="Lage O.M."/>
            <person name="Pohl T."/>
            <person name="Merkel B.J."/>
            <person name="Hornburger P."/>
            <person name="Mueller R.-W."/>
            <person name="Bruemmer F."/>
            <person name="Labrenz M."/>
            <person name="Spormann A.M."/>
            <person name="Op den Camp H."/>
            <person name="Overmann J."/>
            <person name="Amann R."/>
            <person name="Jetten M.S.M."/>
            <person name="Mascher T."/>
            <person name="Medema M.H."/>
            <person name="Devos D.P."/>
            <person name="Kaster A.-K."/>
            <person name="Ovreas L."/>
            <person name="Rohde M."/>
            <person name="Galperin M.Y."/>
            <person name="Jogler C."/>
        </authorList>
    </citation>
    <scope>NUCLEOTIDE SEQUENCE [LARGE SCALE GENOMIC DNA]</scope>
    <source>
        <strain evidence="2 3">Mal4</strain>
    </source>
</reference>
<evidence type="ECO:0000313" key="2">
    <source>
        <dbReference type="EMBL" id="QDU36719.1"/>
    </source>
</evidence>
<name>A0A517Z2P0_9PLAN</name>
<keyword evidence="1" id="KW-0472">Membrane</keyword>
<feature type="transmembrane region" description="Helical" evidence="1">
    <location>
        <begin position="34"/>
        <end position="54"/>
    </location>
</feature>
<accession>A0A517Z2P0</accession>
<gene>
    <name evidence="2" type="ORF">Mal4_10140</name>
</gene>
<dbReference type="Proteomes" id="UP000320496">
    <property type="component" value="Chromosome"/>
</dbReference>
<dbReference type="EMBL" id="CP036275">
    <property type="protein sequence ID" value="QDU36719.1"/>
    <property type="molecule type" value="Genomic_DNA"/>
</dbReference>
<evidence type="ECO:0000313" key="3">
    <source>
        <dbReference type="Proteomes" id="UP000320496"/>
    </source>
</evidence>
<feature type="transmembrane region" description="Helical" evidence="1">
    <location>
        <begin position="59"/>
        <end position="78"/>
    </location>
</feature>
<organism evidence="2 3">
    <name type="scientific">Maioricimonas rarisocia</name>
    <dbReference type="NCBI Taxonomy" id="2528026"/>
    <lineage>
        <taxon>Bacteria</taxon>
        <taxon>Pseudomonadati</taxon>
        <taxon>Planctomycetota</taxon>
        <taxon>Planctomycetia</taxon>
        <taxon>Planctomycetales</taxon>
        <taxon>Planctomycetaceae</taxon>
        <taxon>Maioricimonas</taxon>
    </lineage>
</organism>
<evidence type="ECO:0000256" key="1">
    <source>
        <dbReference type="SAM" id="Phobius"/>
    </source>
</evidence>
<sequence>MNDNANLFAPNLFALCLIAPLMAVTLWLTGPPHFVCLAVYLVLAGLLLGGISWYRRSPFIGALIATSLLVSLLAWPDVIGLADFLLLSLLGIGSAIALVAFLALGIRELQSAPRSTA</sequence>